<feature type="signal peptide" evidence="1">
    <location>
        <begin position="1"/>
        <end position="19"/>
    </location>
</feature>
<dbReference type="Proteomes" id="UP001629156">
    <property type="component" value="Unassembled WGS sequence"/>
</dbReference>
<dbReference type="EMBL" id="JBELPZ010000008">
    <property type="protein sequence ID" value="MFL9844651.1"/>
    <property type="molecule type" value="Genomic_DNA"/>
</dbReference>
<protein>
    <submittedName>
        <fullName evidence="3">Porin family protein</fullName>
    </submittedName>
</protein>
<keyword evidence="1" id="KW-0732">Signal</keyword>
<gene>
    <name evidence="3" type="ORF">ABS766_09485</name>
</gene>
<keyword evidence="4" id="KW-1185">Reference proteome</keyword>
<organism evidence="3 4">
    <name type="scientific">Flavobacterium rhizosphaerae</name>
    <dbReference type="NCBI Taxonomy" id="3163298"/>
    <lineage>
        <taxon>Bacteria</taxon>
        <taxon>Pseudomonadati</taxon>
        <taxon>Bacteroidota</taxon>
        <taxon>Flavobacteriia</taxon>
        <taxon>Flavobacteriales</taxon>
        <taxon>Flavobacteriaceae</taxon>
        <taxon>Flavobacterium</taxon>
    </lineage>
</organism>
<evidence type="ECO:0000256" key="1">
    <source>
        <dbReference type="SAM" id="SignalP"/>
    </source>
</evidence>
<feature type="domain" description="Outer membrane protein beta-barrel" evidence="2">
    <location>
        <begin position="23"/>
        <end position="173"/>
    </location>
</feature>
<reference evidence="3 4" key="1">
    <citation type="submission" date="2024-06" db="EMBL/GenBank/DDBJ databases">
        <authorList>
            <person name="Kaempfer P."/>
            <person name="Viver T."/>
        </authorList>
    </citation>
    <scope>NUCLEOTIDE SEQUENCE [LARGE SCALE GENOMIC DNA]</scope>
    <source>
        <strain evidence="3 4">ST-119</strain>
    </source>
</reference>
<dbReference type="InterPro" id="IPR025665">
    <property type="entry name" value="Beta-barrel_OMP_2"/>
</dbReference>
<feature type="chain" id="PRO_5045184555" evidence="1">
    <location>
        <begin position="20"/>
        <end position="208"/>
    </location>
</feature>
<evidence type="ECO:0000313" key="3">
    <source>
        <dbReference type="EMBL" id="MFL9844651.1"/>
    </source>
</evidence>
<sequence>MKKLIVIAFLSFAFFKAGAQITVTPGVRAGLNLSTFTNFPDSQTRTDFYAGGFVGIKFVKFYTLQPEITYSRQGTKYNYDSSLYLPEPGYEYHETQEDLQIQYLSFALINKFTFKGFAVMVGPSIDFKVGDNFEELSDELEGFDLTLQGGLGYEFGFGMGIEARYKIGLVDIFGNNFNGWDDDDDYYNDDIDDVRLNSVVQIGLTYSF</sequence>
<accession>A0ABW8YZT0</accession>
<dbReference type="Pfam" id="PF13568">
    <property type="entry name" value="OMP_b-brl_2"/>
    <property type="match status" value="1"/>
</dbReference>
<evidence type="ECO:0000259" key="2">
    <source>
        <dbReference type="Pfam" id="PF13568"/>
    </source>
</evidence>
<comment type="caution">
    <text evidence="3">The sequence shown here is derived from an EMBL/GenBank/DDBJ whole genome shotgun (WGS) entry which is preliminary data.</text>
</comment>
<evidence type="ECO:0000313" key="4">
    <source>
        <dbReference type="Proteomes" id="UP001629156"/>
    </source>
</evidence>
<proteinExistence type="predicted"/>
<name>A0ABW8YZT0_9FLAO</name>
<dbReference type="RefSeq" id="WP_408084904.1">
    <property type="nucleotide sequence ID" value="NZ_JBELPZ010000008.1"/>
</dbReference>